<evidence type="ECO:0000256" key="2">
    <source>
        <dbReference type="PROSITE-ProRule" id="PRU00110"/>
    </source>
</evidence>
<dbReference type="SMART" id="SM00073">
    <property type="entry name" value="HPT"/>
    <property type="match status" value="1"/>
</dbReference>
<dbReference type="EMBL" id="LAHO01000002">
    <property type="protein sequence ID" value="KKO46825.1"/>
    <property type="molecule type" value="Genomic_DNA"/>
</dbReference>
<keyword evidence="5" id="KW-1185">Reference proteome</keyword>
<dbReference type="InterPro" id="IPR008207">
    <property type="entry name" value="Sig_transdc_His_kin_Hpt_dom"/>
</dbReference>
<dbReference type="GO" id="GO:0000160">
    <property type="term" value="P:phosphorelay signal transduction system"/>
    <property type="evidence" value="ECO:0007669"/>
    <property type="project" value="UniProtKB-KW"/>
</dbReference>
<feature type="modified residue" description="Phosphohistidine" evidence="2">
    <location>
        <position position="62"/>
    </location>
</feature>
<keyword evidence="2" id="KW-0597">Phosphoprotein</keyword>
<dbReference type="RefSeq" id="WP_046556072.1">
    <property type="nucleotide sequence ID" value="NZ_LAHO01000002.1"/>
</dbReference>
<dbReference type="Gene3D" id="1.20.120.160">
    <property type="entry name" value="HPT domain"/>
    <property type="match status" value="1"/>
</dbReference>
<sequence length="125" mass="13696">MNKPASLVVLDLAILIDMYGDDSADTICPALSRFRSEASKYINQLQHAVVQQDHAEIARLTHSLKSMAGLIGACQLMEWSQLVEQAAKQRDQTMLANHLPELTTIWAALQTELASSLLLYGSADA</sequence>
<dbReference type="Pfam" id="PF01627">
    <property type="entry name" value="Hpt"/>
    <property type="match status" value="1"/>
</dbReference>
<dbReference type="AlphaFoldDB" id="A0A0M2VB27"/>
<accession>A0A0M2VB27</accession>
<evidence type="ECO:0000259" key="3">
    <source>
        <dbReference type="PROSITE" id="PS50894"/>
    </source>
</evidence>
<protein>
    <recommendedName>
        <fullName evidence="3">HPt domain-containing protein</fullName>
    </recommendedName>
</protein>
<name>A0A0M2VB27_9GAMM</name>
<reference evidence="4 5" key="1">
    <citation type="submission" date="2015-03" db="EMBL/GenBank/DDBJ databases">
        <title>Draft genome sequences of two protease-producing strains of Arsukibacterium isolated from two cold and alkaline environments.</title>
        <authorList>
            <person name="Lylloff J.E."/>
            <person name="Skov L.B."/>
            <person name="Jepsen M."/>
            <person name="Hallin P.F."/>
            <person name="Sorensen S.J."/>
            <person name="Stougaard P."/>
            <person name="Glaring M.A."/>
        </authorList>
    </citation>
    <scope>NUCLEOTIDE SEQUENCE [LARGE SCALE GENOMIC DNA]</scope>
    <source>
        <strain evidence="4 5">GCM72</strain>
    </source>
</reference>
<dbReference type="STRING" id="336831.WG68_02450"/>
<dbReference type="GO" id="GO:0004672">
    <property type="term" value="F:protein kinase activity"/>
    <property type="evidence" value="ECO:0007669"/>
    <property type="project" value="UniProtKB-ARBA"/>
</dbReference>
<gene>
    <name evidence="4" type="ORF">WG68_02450</name>
</gene>
<proteinExistence type="predicted"/>
<organism evidence="4 5">
    <name type="scientific">Arsukibacterium ikkense</name>
    <dbReference type="NCBI Taxonomy" id="336831"/>
    <lineage>
        <taxon>Bacteria</taxon>
        <taxon>Pseudomonadati</taxon>
        <taxon>Pseudomonadota</taxon>
        <taxon>Gammaproteobacteria</taxon>
        <taxon>Chromatiales</taxon>
        <taxon>Chromatiaceae</taxon>
        <taxon>Arsukibacterium</taxon>
    </lineage>
</organism>
<evidence type="ECO:0000313" key="5">
    <source>
        <dbReference type="Proteomes" id="UP000034228"/>
    </source>
</evidence>
<dbReference type="PROSITE" id="PS50894">
    <property type="entry name" value="HPT"/>
    <property type="match status" value="1"/>
</dbReference>
<evidence type="ECO:0000313" key="4">
    <source>
        <dbReference type="EMBL" id="KKO46825.1"/>
    </source>
</evidence>
<evidence type="ECO:0000256" key="1">
    <source>
        <dbReference type="ARBA" id="ARBA00023012"/>
    </source>
</evidence>
<keyword evidence="1" id="KW-0902">Two-component regulatory system</keyword>
<dbReference type="SUPFAM" id="SSF47226">
    <property type="entry name" value="Histidine-containing phosphotransfer domain, HPT domain"/>
    <property type="match status" value="1"/>
</dbReference>
<comment type="caution">
    <text evidence="4">The sequence shown here is derived from an EMBL/GenBank/DDBJ whole genome shotgun (WGS) entry which is preliminary data.</text>
</comment>
<dbReference type="OrthoDB" id="5769102at2"/>
<dbReference type="InterPro" id="IPR036641">
    <property type="entry name" value="HPT_dom_sf"/>
</dbReference>
<dbReference type="Proteomes" id="UP000034228">
    <property type="component" value="Unassembled WGS sequence"/>
</dbReference>
<feature type="domain" description="HPt" evidence="3">
    <location>
        <begin position="23"/>
        <end position="120"/>
    </location>
</feature>